<feature type="transmembrane region" description="Helical" evidence="1">
    <location>
        <begin position="7"/>
        <end position="32"/>
    </location>
</feature>
<keyword evidence="1" id="KW-0472">Membrane</keyword>
<dbReference type="eggNOG" id="ENOG5031BJ1">
    <property type="taxonomic scope" value="Bacteria"/>
</dbReference>
<keyword evidence="1" id="KW-0812">Transmembrane</keyword>
<reference evidence="2 3" key="1">
    <citation type="journal article" date="2014" name="Antonie Van Leeuwenhoek">
        <title>Hyphomonas beringensis sp. nov. and Hyphomonas chukchiensis sp. nov., isolated from surface seawater of the Bering Sea and Chukchi Sea.</title>
        <authorList>
            <person name="Li C."/>
            <person name="Lai Q."/>
            <person name="Li G."/>
            <person name="Dong C."/>
            <person name="Wang J."/>
            <person name="Liao Y."/>
            <person name="Shao Z."/>
        </authorList>
    </citation>
    <scope>NUCLEOTIDE SEQUENCE [LARGE SCALE GENOMIC DNA]</scope>
    <source>
        <strain evidence="2 3">MHS-2</strain>
    </source>
</reference>
<dbReference type="PATRIC" id="fig|1280950.3.peg.2990"/>
<accession>A0A059FFW7</accession>
<evidence type="ECO:0000256" key="1">
    <source>
        <dbReference type="SAM" id="Phobius"/>
    </source>
</evidence>
<evidence type="ECO:0008006" key="4">
    <source>
        <dbReference type="Google" id="ProtNLM"/>
    </source>
</evidence>
<dbReference type="EMBL" id="ARYK01000008">
    <property type="protein sequence ID" value="KCZ89514.1"/>
    <property type="molecule type" value="Genomic_DNA"/>
</dbReference>
<dbReference type="Proteomes" id="UP000025171">
    <property type="component" value="Unassembled WGS sequence"/>
</dbReference>
<evidence type="ECO:0000313" key="2">
    <source>
        <dbReference type="EMBL" id="KCZ89514.1"/>
    </source>
</evidence>
<organism evidence="2 3">
    <name type="scientific">Hyphomonas johnsonii MHS-2</name>
    <dbReference type="NCBI Taxonomy" id="1280950"/>
    <lineage>
        <taxon>Bacteria</taxon>
        <taxon>Pseudomonadati</taxon>
        <taxon>Pseudomonadota</taxon>
        <taxon>Alphaproteobacteria</taxon>
        <taxon>Hyphomonadales</taxon>
        <taxon>Hyphomonadaceae</taxon>
        <taxon>Hyphomonas</taxon>
    </lineage>
</organism>
<evidence type="ECO:0000313" key="3">
    <source>
        <dbReference type="Proteomes" id="UP000025171"/>
    </source>
</evidence>
<dbReference type="RefSeq" id="WP_084142060.1">
    <property type="nucleotide sequence ID" value="NZ_ARYK01000008.1"/>
</dbReference>
<feature type="transmembrane region" description="Helical" evidence="1">
    <location>
        <begin position="79"/>
        <end position="98"/>
    </location>
</feature>
<feature type="transmembrane region" description="Helical" evidence="1">
    <location>
        <begin position="118"/>
        <end position="135"/>
    </location>
</feature>
<dbReference type="OrthoDB" id="7191819at2"/>
<dbReference type="Pfam" id="PF08570">
    <property type="entry name" value="DUF1761"/>
    <property type="match status" value="1"/>
</dbReference>
<proteinExistence type="predicted"/>
<keyword evidence="1" id="KW-1133">Transmembrane helix</keyword>
<dbReference type="AlphaFoldDB" id="A0A059FFW7"/>
<keyword evidence="3" id="KW-1185">Reference proteome</keyword>
<feature type="transmembrane region" description="Helical" evidence="1">
    <location>
        <begin position="52"/>
        <end position="72"/>
    </location>
</feature>
<name>A0A059FFW7_9PROT</name>
<protein>
    <recommendedName>
        <fullName evidence="4">DUF1761 domain-containing protein</fullName>
    </recommendedName>
</protein>
<comment type="caution">
    <text evidence="2">The sequence shown here is derived from an EMBL/GenBank/DDBJ whole genome shotgun (WGS) entry which is preliminary data.</text>
</comment>
<gene>
    <name evidence="2" type="ORF">HJO_14887</name>
</gene>
<dbReference type="InterPro" id="IPR013879">
    <property type="entry name" value="DUF1761"/>
</dbReference>
<sequence length="136" mass="14669">MPRLSGVNLLGVLLAAIVMFFVGYIFYGMLFSSQWMTARGYTADLAKDANPAWMAGGFLIELVLAFGLGWVLKLKGAKGLAACVSTALMLAVVVAFPILAYDFVYGFYHYLPGLMVDWGHILVSLGLAGAVLSFFD</sequence>